<dbReference type="AlphaFoldDB" id="A0A8X6U6N3"/>
<evidence type="ECO:0000313" key="3">
    <source>
        <dbReference type="Proteomes" id="UP000887013"/>
    </source>
</evidence>
<sequence>MAYLAKDRKADLRYIAEKLGERVTDDLKTIHIKNLIINSTNYEEEFARKMLNAILQERRKNSTSHVCENYDAIKKHNSNPFELQKLSKCNAKQNDKIEIAENIAENMENLLLSFIVDKDSINVIKINANEFIEAQQKSEELAALNQKNHNKKRGSTRRKEKQKMDRKKRVIEFLVEELPFTKMGSFYNSKGRQNLVPFDPGVLNGFQPTIQMFHGNRWRHPIKKVN</sequence>
<feature type="compositionally biased region" description="Basic residues" evidence="1">
    <location>
        <begin position="148"/>
        <end position="163"/>
    </location>
</feature>
<dbReference type="Proteomes" id="UP000887013">
    <property type="component" value="Unassembled WGS sequence"/>
</dbReference>
<evidence type="ECO:0000256" key="1">
    <source>
        <dbReference type="SAM" id="MobiDB-lite"/>
    </source>
</evidence>
<feature type="region of interest" description="Disordered" evidence="1">
    <location>
        <begin position="144"/>
        <end position="163"/>
    </location>
</feature>
<keyword evidence="3" id="KW-1185">Reference proteome</keyword>
<dbReference type="EMBL" id="BMAW01024060">
    <property type="protein sequence ID" value="GFT86268.1"/>
    <property type="molecule type" value="Genomic_DNA"/>
</dbReference>
<organism evidence="2 3">
    <name type="scientific">Nephila pilipes</name>
    <name type="common">Giant wood spider</name>
    <name type="synonym">Nephila maculata</name>
    <dbReference type="NCBI Taxonomy" id="299642"/>
    <lineage>
        <taxon>Eukaryota</taxon>
        <taxon>Metazoa</taxon>
        <taxon>Ecdysozoa</taxon>
        <taxon>Arthropoda</taxon>
        <taxon>Chelicerata</taxon>
        <taxon>Arachnida</taxon>
        <taxon>Araneae</taxon>
        <taxon>Araneomorphae</taxon>
        <taxon>Entelegynae</taxon>
        <taxon>Araneoidea</taxon>
        <taxon>Nephilidae</taxon>
        <taxon>Nephila</taxon>
    </lineage>
</organism>
<gene>
    <name evidence="2" type="ORF">NPIL_45991</name>
</gene>
<evidence type="ECO:0000313" key="2">
    <source>
        <dbReference type="EMBL" id="GFT86268.1"/>
    </source>
</evidence>
<accession>A0A8X6U6N3</accession>
<dbReference type="OrthoDB" id="6434212at2759"/>
<proteinExistence type="predicted"/>
<reference evidence="2" key="1">
    <citation type="submission" date="2020-08" db="EMBL/GenBank/DDBJ databases">
        <title>Multicomponent nature underlies the extraordinary mechanical properties of spider dragline silk.</title>
        <authorList>
            <person name="Kono N."/>
            <person name="Nakamura H."/>
            <person name="Mori M."/>
            <person name="Yoshida Y."/>
            <person name="Ohtoshi R."/>
            <person name="Malay A.D."/>
            <person name="Moran D.A.P."/>
            <person name="Tomita M."/>
            <person name="Numata K."/>
            <person name="Arakawa K."/>
        </authorList>
    </citation>
    <scope>NUCLEOTIDE SEQUENCE</scope>
</reference>
<protein>
    <submittedName>
        <fullName evidence="2">Uncharacterized protein</fullName>
    </submittedName>
</protein>
<name>A0A8X6U6N3_NEPPI</name>
<comment type="caution">
    <text evidence="2">The sequence shown here is derived from an EMBL/GenBank/DDBJ whole genome shotgun (WGS) entry which is preliminary data.</text>
</comment>